<protein>
    <submittedName>
        <fullName evidence="1">Uncharacterized protein</fullName>
    </submittedName>
</protein>
<evidence type="ECO:0000313" key="2">
    <source>
        <dbReference type="Proteomes" id="UP000182719"/>
    </source>
</evidence>
<organism evidence="1 2">
    <name type="scientific">Stigmatella aurantiaca</name>
    <dbReference type="NCBI Taxonomy" id="41"/>
    <lineage>
        <taxon>Bacteria</taxon>
        <taxon>Pseudomonadati</taxon>
        <taxon>Myxococcota</taxon>
        <taxon>Myxococcia</taxon>
        <taxon>Myxococcales</taxon>
        <taxon>Cystobacterineae</taxon>
        <taxon>Archangiaceae</taxon>
        <taxon>Stigmatella</taxon>
    </lineage>
</organism>
<reference evidence="2" key="1">
    <citation type="submission" date="2016-10" db="EMBL/GenBank/DDBJ databases">
        <authorList>
            <person name="Varghese N."/>
            <person name="Submissions S."/>
        </authorList>
    </citation>
    <scope>NUCLEOTIDE SEQUENCE [LARGE SCALE GENOMIC DNA]</scope>
    <source>
        <strain evidence="2">DSM 17044</strain>
    </source>
</reference>
<dbReference type="AlphaFoldDB" id="A0A1H7Z367"/>
<gene>
    <name evidence="1" type="ORF">SAMN05444354_11850</name>
</gene>
<dbReference type="EMBL" id="FOAP01000018">
    <property type="protein sequence ID" value="SEM52756.1"/>
    <property type="molecule type" value="Genomic_DNA"/>
</dbReference>
<keyword evidence="2" id="KW-1185">Reference proteome</keyword>
<evidence type="ECO:0000313" key="1">
    <source>
        <dbReference type="EMBL" id="SEM52756.1"/>
    </source>
</evidence>
<sequence length="48" mass="5040">MEGTTAKGGDRTVAQCRAALLSVLKDLSQEIATSGSELNQLVTGSRFQ</sequence>
<dbReference type="Proteomes" id="UP000182719">
    <property type="component" value="Unassembled WGS sequence"/>
</dbReference>
<proteinExistence type="predicted"/>
<accession>A0A1H7Z367</accession>
<name>A0A1H7Z367_STIAU</name>